<evidence type="ECO:0000259" key="4">
    <source>
        <dbReference type="PROSITE" id="PS50949"/>
    </source>
</evidence>
<evidence type="ECO:0000313" key="6">
    <source>
        <dbReference type="Proteomes" id="UP000000692"/>
    </source>
</evidence>
<dbReference type="InterPro" id="IPR011663">
    <property type="entry name" value="UTRA"/>
</dbReference>
<dbReference type="Pfam" id="PF00392">
    <property type="entry name" value="GntR"/>
    <property type="match status" value="1"/>
</dbReference>
<evidence type="ECO:0000256" key="3">
    <source>
        <dbReference type="ARBA" id="ARBA00023163"/>
    </source>
</evidence>
<dbReference type="PANTHER" id="PTHR44846:SF1">
    <property type="entry name" value="MANNOSYL-D-GLYCERATE TRANSPORT_METABOLISM SYSTEM REPRESSOR MNGR-RELATED"/>
    <property type="match status" value="1"/>
</dbReference>
<dbReference type="SUPFAM" id="SSF64288">
    <property type="entry name" value="Chorismate lyase-like"/>
    <property type="match status" value="1"/>
</dbReference>
<dbReference type="PANTHER" id="PTHR44846">
    <property type="entry name" value="MANNOSYL-D-GLYCERATE TRANSPORT/METABOLISM SYSTEM REPRESSOR MNGR-RELATED"/>
    <property type="match status" value="1"/>
</dbReference>
<dbReference type="EMBL" id="CP002018">
    <property type="protein sequence ID" value="AEM42309.1"/>
    <property type="molecule type" value="Genomic_DNA"/>
</dbReference>
<dbReference type="RefSeq" id="WP_014538108.1">
    <property type="nucleotide sequence ID" value="NC_017384.1"/>
</dbReference>
<keyword evidence="3" id="KW-0804">Transcription</keyword>
<evidence type="ECO:0000313" key="5">
    <source>
        <dbReference type="EMBL" id="AEM42309.1"/>
    </source>
</evidence>
<dbReference type="SMART" id="SM00345">
    <property type="entry name" value="HTH_GNTR"/>
    <property type="match status" value="1"/>
</dbReference>
<name>F9Y7L3_KETVW</name>
<dbReference type="CDD" id="cd07377">
    <property type="entry name" value="WHTH_GntR"/>
    <property type="match status" value="1"/>
</dbReference>
<dbReference type="GO" id="GO:0003677">
    <property type="term" value="F:DNA binding"/>
    <property type="evidence" value="ECO:0007669"/>
    <property type="project" value="UniProtKB-KW"/>
</dbReference>
<dbReference type="InterPro" id="IPR028978">
    <property type="entry name" value="Chorismate_lyase_/UTRA_dom_sf"/>
</dbReference>
<feature type="domain" description="HTH gntR-type" evidence="4">
    <location>
        <begin position="29"/>
        <end position="97"/>
    </location>
</feature>
<evidence type="ECO:0000256" key="2">
    <source>
        <dbReference type="ARBA" id="ARBA00023125"/>
    </source>
</evidence>
<organism evidence="5 6">
    <name type="scientific">Ketogulonicigenium vulgare (strain WSH-001)</name>
    <dbReference type="NCBI Taxonomy" id="759362"/>
    <lineage>
        <taxon>Bacteria</taxon>
        <taxon>Pseudomonadati</taxon>
        <taxon>Pseudomonadota</taxon>
        <taxon>Alphaproteobacteria</taxon>
        <taxon>Rhodobacterales</taxon>
        <taxon>Roseobacteraceae</taxon>
        <taxon>Ketogulonicigenium</taxon>
    </lineage>
</organism>
<dbReference type="GO" id="GO:0003700">
    <property type="term" value="F:DNA-binding transcription factor activity"/>
    <property type="evidence" value="ECO:0007669"/>
    <property type="project" value="InterPro"/>
</dbReference>
<dbReference type="InterPro" id="IPR050679">
    <property type="entry name" value="Bact_HTH_transcr_reg"/>
</dbReference>
<gene>
    <name evidence="5" type="ordered locus">KVU_2470</name>
</gene>
<dbReference type="PRINTS" id="PR00035">
    <property type="entry name" value="HTHGNTR"/>
</dbReference>
<dbReference type="PATRIC" id="fig|759362.5.peg.2575"/>
<dbReference type="InterPro" id="IPR036390">
    <property type="entry name" value="WH_DNA-bd_sf"/>
</dbReference>
<dbReference type="SMART" id="SM00866">
    <property type="entry name" value="UTRA"/>
    <property type="match status" value="1"/>
</dbReference>
<proteinExistence type="predicted"/>
<protein>
    <submittedName>
        <fullName evidence="5">UbiC transcription regulator-associated domain protein</fullName>
    </submittedName>
</protein>
<sequence length="257" mass="28228">MPAPTDQLAEAQPLAQRIAAALQNDQSEDPLYRRLAAALRGLIAGGHLRNRDSLPSERRLAEATGLSRVTVRKALEELVDGGLVERRAGARSHVAQDMDQSLSVLMGFTADMRRRGTVGHSVLLHKIMDMPTPDEVLKLGISLGEQVLRLSRVRLADGEPLAVEHAVVPAFAVAGALGDSLYEALRQNGYRPYRALQRLRVALADADEAAHLLIPPGSPILHIERHTFMENGRPIEVTRSSYRGDRYDFVAELQIDD</sequence>
<dbReference type="KEGG" id="kvl:KVU_2470"/>
<reference evidence="5 6" key="1">
    <citation type="journal article" date="2011" name="J. Bacteriol.">
        <title>Complete genome sequence of the industrial strain Ketogulonicigenium vulgare WSH-001.</title>
        <authorList>
            <person name="Liu L."/>
            <person name="Li Y."/>
            <person name="Zhang J."/>
            <person name="Zhou Z."/>
            <person name="Liu J."/>
            <person name="Li X."/>
            <person name="Zhou J."/>
            <person name="Du G."/>
            <person name="Wang L."/>
            <person name="Chen J."/>
        </authorList>
    </citation>
    <scope>NUCLEOTIDE SEQUENCE [LARGE SCALE GENOMIC DNA]</scope>
    <source>
        <strain evidence="5 6">WSH-001</strain>
    </source>
</reference>
<dbReference type="Gene3D" id="3.40.1410.10">
    <property type="entry name" value="Chorismate lyase-like"/>
    <property type="match status" value="1"/>
</dbReference>
<dbReference type="eggNOG" id="COG2188">
    <property type="taxonomic scope" value="Bacteria"/>
</dbReference>
<dbReference type="InterPro" id="IPR000524">
    <property type="entry name" value="Tscrpt_reg_HTH_GntR"/>
</dbReference>
<dbReference type="Proteomes" id="UP000000692">
    <property type="component" value="Chromosome"/>
</dbReference>
<keyword evidence="6" id="KW-1185">Reference proteome</keyword>
<evidence type="ECO:0000256" key="1">
    <source>
        <dbReference type="ARBA" id="ARBA00023015"/>
    </source>
</evidence>
<dbReference type="Pfam" id="PF07702">
    <property type="entry name" value="UTRA"/>
    <property type="match status" value="1"/>
</dbReference>
<dbReference type="AlphaFoldDB" id="F9Y7L3"/>
<accession>F9Y7L3</accession>
<dbReference type="PROSITE" id="PS50949">
    <property type="entry name" value="HTH_GNTR"/>
    <property type="match status" value="1"/>
</dbReference>
<dbReference type="Gene3D" id="1.10.10.10">
    <property type="entry name" value="Winged helix-like DNA-binding domain superfamily/Winged helix DNA-binding domain"/>
    <property type="match status" value="1"/>
</dbReference>
<keyword evidence="1" id="KW-0805">Transcription regulation</keyword>
<dbReference type="InterPro" id="IPR036388">
    <property type="entry name" value="WH-like_DNA-bd_sf"/>
</dbReference>
<dbReference type="HOGENOM" id="CLU_063236_3_1_5"/>
<dbReference type="OrthoDB" id="7173258at2"/>
<dbReference type="GO" id="GO:0045892">
    <property type="term" value="P:negative regulation of DNA-templated transcription"/>
    <property type="evidence" value="ECO:0007669"/>
    <property type="project" value="TreeGrafter"/>
</dbReference>
<keyword evidence="2" id="KW-0238">DNA-binding</keyword>
<dbReference type="SUPFAM" id="SSF46785">
    <property type="entry name" value="Winged helix' DNA-binding domain"/>
    <property type="match status" value="1"/>
</dbReference>